<dbReference type="InterPro" id="IPR028581">
    <property type="entry name" value="DeoC_typeI"/>
</dbReference>
<evidence type="ECO:0000256" key="4">
    <source>
        <dbReference type="ARBA" id="ARBA00023270"/>
    </source>
</evidence>
<dbReference type="SUPFAM" id="SSF51569">
    <property type="entry name" value="Aldolase"/>
    <property type="match status" value="1"/>
</dbReference>
<dbReference type="CDD" id="cd00959">
    <property type="entry name" value="DeoC"/>
    <property type="match status" value="1"/>
</dbReference>
<keyword evidence="3 7" id="KW-0456">Lyase</keyword>
<dbReference type="Proteomes" id="UP000037392">
    <property type="component" value="Unassembled WGS sequence"/>
</dbReference>
<evidence type="ECO:0000256" key="2">
    <source>
        <dbReference type="ARBA" id="ARBA00022490"/>
    </source>
</evidence>
<evidence type="ECO:0000256" key="1">
    <source>
        <dbReference type="ARBA" id="ARBA00010936"/>
    </source>
</evidence>
<dbReference type="PANTHER" id="PTHR10889">
    <property type="entry name" value="DEOXYRIBOSE-PHOSPHATE ALDOLASE"/>
    <property type="match status" value="1"/>
</dbReference>
<feature type="active site" description="Proton donor/acceptor" evidence="7">
    <location>
        <position position="106"/>
    </location>
</feature>
<dbReference type="OrthoDB" id="9778711at2"/>
<dbReference type="RefSeq" id="WP_082174004.1">
    <property type="nucleotide sequence ID" value="NZ_KQ235885.1"/>
</dbReference>
<dbReference type="InterPro" id="IPR002915">
    <property type="entry name" value="DeoC/FbaB/LacD_aldolase"/>
</dbReference>
<organism evidence="8 9">
    <name type="scientific">[Clostridium] citroniae WAL-19142</name>
    <dbReference type="NCBI Taxonomy" id="742734"/>
    <lineage>
        <taxon>Bacteria</taxon>
        <taxon>Bacillati</taxon>
        <taxon>Bacillota</taxon>
        <taxon>Clostridia</taxon>
        <taxon>Lachnospirales</taxon>
        <taxon>Lachnospiraceae</taxon>
        <taxon>Enterocloster</taxon>
    </lineage>
</organism>
<dbReference type="PIRSF" id="PIRSF001357">
    <property type="entry name" value="DeoC"/>
    <property type="match status" value="1"/>
</dbReference>
<sequence>MMEGNVNVWKSGDHITAGDVAMTIDHSLLRPDITVKELVEGCGIAKKYGCVSVCVRPSDLPVVVRELEGSGVLVTTVAAFPHGTASTKSKIFETMDAIVHGAVEVDVVMNIARFLSGEYDYVEQELREVARSAHNLGARVKVIFENHYLSPEQITHACRIAEAAGMDFVKTSTGYAPTGATIEDLKNMRKSCSPHVSVKAAGGVRTLDAALAVLSTGTIRIGTRGTVEIMEEAIRREKEGTLVVREEGTLGGGY</sequence>
<dbReference type="HAMAP" id="MF_00114">
    <property type="entry name" value="DeoC_type1"/>
    <property type="match status" value="1"/>
</dbReference>
<dbReference type="PATRIC" id="fig|742734.4.peg.5543"/>
<dbReference type="PANTHER" id="PTHR10889:SF1">
    <property type="entry name" value="DEOXYRIBOSE-PHOSPHATE ALDOLASE"/>
    <property type="match status" value="1"/>
</dbReference>
<dbReference type="FunFam" id="3.20.20.70:FF:000044">
    <property type="entry name" value="Deoxyribose-phosphate aldolase"/>
    <property type="match status" value="1"/>
</dbReference>
<accession>A0A0J9EBF1</accession>
<dbReference type="Pfam" id="PF01791">
    <property type="entry name" value="DeoC"/>
    <property type="match status" value="1"/>
</dbReference>
<evidence type="ECO:0000256" key="3">
    <source>
        <dbReference type="ARBA" id="ARBA00023239"/>
    </source>
</evidence>
<dbReference type="UniPathway" id="UPA00002">
    <property type="reaction ID" value="UER00468"/>
</dbReference>
<evidence type="ECO:0000313" key="9">
    <source>
        <dbReference type="Proteomes" id="UP000037392"/>
    </source>
</evidence>
<dbReference type="GO" id="GO:0004139">
    <property type="term" value="F:deoxyribose-phosphate aldolase activity"/>
    <property type="evidence" value="ECO:0007669"/>
    <property type="project" value="UniProtKB-UniRule"/>
</dbReference>
<proteinExistence type="inferred from homology"/>
<dbReference type="Gene3D" id="3.20.20.70">
    <property type="entry name" value="Aldolase class I"/>
    <property type="match status" value="1"/>
</dbReference>
<dbReference type="InterPro" id="IPR011343">
    <property type="entry name" value="DeoC"/>
</dbReference>
<dbReference type="GO" id="GO:0009264">
    <property type="term" value="P:deoxyribonucleotide catabolic process"/>
    <property type="evidence" value="ECO:0007669"/>
    <property type="project" value="UniProtKB-UniRule"/>
</dbReference>
<dbReference type="GO" id="GO:0006018">
    <property type="term" value="P:2-deoxyribose 1-phosphate catabolic process"/>
    <property type="evidence" value="ECO:0007669"/>
    <property type="project" value="UniProtKB-UniRule"/>
</dbReference>
<gene>
    <name evidence="7" type="primary">deoC</name>
    <name evidence="8" type="ORF">HMPREF9470_05182</name>
</gene>
<name>A0A0J9EBF1_9FIRM</name>
<comment type="function">
    <text evidence="6 7">Catalyzes a reversible aldol reaction between acetaldehyde and D-glyceraldehyde 3-phosphate to generate 2-deoxy-D-ribose 5-phosphate.</text>
</comment>
<dbReference type="NCBIfam" id="TIGR00126">
    <property type="entry name" value="deoC"/>
    <property type="match status" value="1"/>
</dbReference>
<comment type="subcellular location">
    <subcellularLocation>
        <location evidence="7">Cytoplasm</location>
    </subcellularLocation>
</comment>
<evidence type="ECO:0000313" key="8">
    <source>
        <dbReference type="EMBL" id="KMW13010.1"/>
    </source>
</evidence>
<dbReference type="GO" id="GO:0005737">
    <property type="term" value="C:cytoplasm"/>
    <property type="evidence" value="ECO:0007669"/>
    <property type="project" value="UniProtKB-SubCell"/>
</dbReference>
<dbReference type="EC" id="4.1.2.4" evidence="7"/>
<reference evidence="8 9" key="1">
    <citation type="submission" date="2011-04" db="EMBL/GenBank/DDBJ databases">
        <title>The Genome Sequence of Clostridium citroniae WAL-19142.</title>
        <authorList>
            <consortium name="The Broad Institute Genome Sequencing Platform"/>
            <person name="Earl A."/>
            <person name="Ward D."/>
            <person name="Feldgarden M."/>
            <person name="Gevers D."/>
            <person name="Warren Y.A."/>
            <person name="Tyrrell K.L."/>
            <person name="Citron D.M."/>
            <person name="Goldstein E.J."/>
            <person name="Daigneault M."/>
            <person name="Allen-Vercoe E."/>
            <person name="Young S.K."/>
            <person name="Zeng Q."/>
            <person name="Gargeya S."/>
            <person name="Fitzgerald M."/>
            <person name="Haas B."/>
            <person name="Abouelleil A."/>
            <person name="Alvarado L."/>
            <person name="Arachchi H.M."/>
            <person name="Berlin A."/>
            <person name="Brown A."/>
            <person name="Chapman S.B."/>
            <person name="Chen Z."/>
            <person name="Dunbar C."/>
            <person name="Freedman E."/>
            <person name="Gearin G."/>
            <person name="Gellesch M."/>
            <person name="Goldberg J."/>
            <person name="Griggs A."/>
            <person name="Gujja S."/>
            <person name="Heilman E.R."/>
            <person name="Heiman D."/>
            <person name="Howarth C."/>
            <person name="Larson L."/>
            <person name="Lui A."/>
            <person name="MacDonald P.J."/>
            <person name="Mehta T."/>
            <person name="Montmayeur A."/>
            <person name="Murphy C."/>
            <person name="Neiman D."/>
            <person name="Pearson M."/>
            <person name="Priest M."/>
            <person name="Roberts A."/>
            <person name="Saif S."/>
            <person name="Shea T."/>
            <person name="Shenoy N."/>
            <person name="Sisk P."/>
            <person name="Stolte C."/>
            <person name="Sykes S."/>
            <person name="White J."/>
            <person name="Yandava C."/>
            <person name="Wortman J."/>
            <person name="Nusbaum C."/>
            <person name="Birren B."/>
        </authorList>
    </citation>
    <scope>NUCLEOTIDE SEQUENCE [LARGE SCALE GENOMIC DNA]</scope>
    <source>
        <strain evidence="8 9">WAL-19142</strain>
    </source>
</reference>
<comment type="similarity">
    <text evidence="1 7">Belongs to the DeoC/FbaB aldolase family. DeoC type 1 subfamily.</text>
</comment>
<dbReference type="AlphaFoldDB" id="A0A0J9EBF1"/>
<dbReference type="SMART" id="SM01133">
    <property type="entry name" value="DeoC"/>
    <property type="match status" value="1"/>
</dbReference>
<evidence type="ECO:0000256" key="7">
    <source>
        <dbReference type="HAMAP-Rule" id="MF_00114"/>
    </source>
</evidence>
<evidence type="ECO:0000256" key="6">
    <source>
        <dbReference type="ARBA" id="ARBA00056337"/>
    </source>
</evidence>
<comment type="caution">
    <text evidence="8">The sequence shown here is derived from an EMBL/GenBank/DDBJ whole genome shotgun (WGS) entry which is preliminary data.</text>
</comment>
<protein>
    <recommendedName>
        <fullName evidence="7">Deoxyribose-phosphate aldolase</fullName>
        <shortName evidence="7">DERA</shortName>
        <ecNumber evidence="7">4.1.2.4</ecNumber>
    </recommendedName>
    <alternativeName>
        <fullName evidence="7">2-deoxy-D-ribose 5-phosphate aldolase</fullName>
    </alternativeName>
    <alternativeName>
        <fullName evidence="7">Phosphodeoxyriboaldolase</fullName>
        <shortName evidence="7">Deoxyriboaldolase</shortName>
    </alternativeName>
</protein>
<dbReference type="GO" id="GO:0016052">
    <property type="term" value="P:carbohydrate catabolic process"/>
    <property type="evidence" value="ECO:0007669"/>
    <property type="project" value="TreeGrafter"/>
</dbReference>
<feature type="active site" description="Proton donor/acceptor" evidence="7">
    <location>
        <position position="199"/>
    </location>
</feature>
<dbReference type="GeneID" id="93164968"/>
<comment type="catalytic activity">
    <reaction evidence="5 7">
        <text>2-deoxy-D-ribose 5-phosphate = D-glyceraldehyde 3-phosphate + acetaldehyde</text>
        <dbReference type="Rhea" id="RHEA:12821"/>
        <dbReference type="ChEBI" id="CHEBI:15343"/>
        <dbReference type="ChEBI" id="CHEBI:59776"/>
        <dbReference type="ChEBI" id="CHEBI:62877"/>
        <dbReference type="EC" id="4.1.2.4"/>
    </reaction>
</comment>
<dbReference type="EMBL" id="ADLK01000047">
    <property type="protein sequence ID" value="KMW13010.1"/>
    <property type="molecule type" value="Genomic_DNA"/>
</dbReference>
<comment type="pathway">
    <text evidence="7">Carbohydrate degradation; 2-deoxy-D-ribose 1-phosphate degradation; D-glyceraldehyde 3-phosphate and acetaldehyde from 2-deoxy-alpha-D-ribose 1-phosphate: step 2/2.</text>
</comment>
<keyword evidence="2 7" id="KW-0963">Cytoplasm</keyword>
<dbReference type="InterPro" id="IPR013785">
    <property type="entry name" value="Aldolase_TIM"/>
</dbReference>
<keyword evidence="4 7" id="KW-0704">Schiff base</keyword>
<evidence type="ECO:0000256" key="5">
    <source>
        <dbReference type="ARBA" id="ARBA00048791"/>
    </source>
</evidence>
<feature type="active site" description="Schiff-base intermediate with acetaldehyde" evidence="7">
    <location>
        <position position="170"/>
    </location>
</feature>